<dbReference type="AlphaFoldDB" id="A0AA37IWS4"/>
<dbReference type="InterPro" id="IPR009839">
    <property type="entry name" value="SseB_N"/>
</dbReference>
<dbReference type="Pfam" id="PF07179">
    <property type="entry name" value="SseB"/>
    <property type="match status" value="1"/>
</dbReference>
<keyword evidence="3" id="KW-1185">Reference proteome</keyword>
<organism evidence="2 3">
    <name type="scientific">Faecalibacterium gallinarum</name>
    <dbReference type="NCBI Taxonomy" id="2903556"/>
    <lineage>
        <taxon>Bacteria</taxon>
        <taxon>Bacillati</taxon>
        <taxon>Bacillota</taxon>
        <taxon>Clostridia</taxon>
        <taxon>Eubacteriales</taxon>
        <taxon>Oscillospiraceae</taxon>
        <taxon>Faecalibacterium</taxon>
    </lineage>
</organism>
<dbReference type="SUPFAM" id="SSF81901">
    <property type="entry name" value="HCP-like"/>
    <property type="match status" value="1"/>
</dbReference>
<protein>
    <recommendedName>
        <fullName evidence="1">SseB protein N-terminal domain-containing protein</fullName>
    </recommendedName>
</protein>
<feature type="domain" description="SseB protein N-terminal" evidence="1">
    <location>
        <begin position="67"/>
        <end position="171"/>
    </location>
</feature>
<evidence type="ECO:0000313" key="2">
    <source>
        <dbReference type="EMBL" id="GJN63815.1"/>
    </source>
</evidence>
<dbReference type="InterPro" id="IPR006597">
    <property type="entry name" value="Sel1-like"/>
</dbReference>
<dbReference type="InterPro" id="IPR011990">
    <property type="entry name" value="TPR-like_helical_dom_sf"/>
</dbReference>
<dbReference type="PROSITE" id="PS51257">
    <property type="entry name" value="PROKAR_LIPOPROTEIN"/>
    <property type="match status" value="1"/>
</dbReference>
<dbReference type="Gene3D" id="1.25.40.10">
    <property type="entry name" value="Tetratricopeptide repeat domain"/>
    <property type="match status" value="1"/>
</dbReference>
<comment type="caution">
    <text evidence="2">The sequence shown here is derived from an EMBL/GenBank/DDBJ whole genome shotgun (WGS) entry which is preliminary data.</text>
</comment>
<proteinExistence type="predicted"/>
<reference evidence="2" key="1">
    <citation type="journal article" date="2022" name="Int. J. Syst. Evol. Microbiol.">
        <title>Genome-based, phenotypic and chemotaxonomic classification of Faecalibacterium strains: proposal of three novel species Faecalibacterium duncaniae sp. nov., Faecalibacterium hattorii sp. nov. and Faecalibacterium gallinarum sp. nov. .</title>
        <authorList>
            <person name="Sakamoto M."/>
            <person name="Sakurai N."/>
            <person name="Tanno H."/>
            <person name="Iino T."/>
            <person name="Ohkuma M."/>
            <person name="Endo A."/>
        </authorList>
    </citation>
    <scope>NUCLEOTIDE SEQUENCE</scope>
    <source>
        <strain evidence="2">JCM 17207</strain>
    </source>
</reference>
<name>A0AA37IWS4_9FIRM</name>
<sequence>MVRRAGRIRFRPVGARQNEAAAPVYGPTTTGCPVVEQAVERLYAAGPEESMERFWSLMSALNYALQIETDVLIPLELAPGVHDSAAPWGEHPIPAQRAGTLRHWVLRTEKGKNFLPLFTYSGALTESQSTAGRPVIQRRMLDAMEMVLGSDRLDGVVINPWGRSATLDKALLRGLLRAEPTEPEPGEAEAQKGLEAAQKGDWAAAAACYQASSELGCPAGARLLAECTYNGQGVKKSLPEAMRLWQKAADVGDILAVVALGDRSAESCPGDPGRALLYYRRAQELAADQPDIDYQPLLCLRLAQYETRYTSAREALLLAAEAKRGFGVRQRNGDPAAGPLLAQADALAAELLARPQPKAAYNTEPSQMG</sequence>
<evidence type="ECO:0000259" key="1">
    <source>
        <dbReference type="Pfam" id="PF07179"/>
    </source>
</evidence>
<gene>
    <name evidence="2" type="ORF">JCM17207_04400</name>
</gene>
<dbReference type="EMBL" id="BQKV01000018">
    <property type="protein sequence ID" value="GJN63815.1"/>
    <property type="molecule type" value="Genomic_DNA"/>
</dbReference>
<accession>A0AA37IWS4</accession>
<dbReference type="Proteomes" id="UP001055185">
    <property type="component" value="Unassembled WGS sequence"/>
</dbReference>
<dbReference type="SMART" id="SM00671">
    <property type="entry name" value="SEL1"/>
    <property type="match status" value="1"/>
</dbReference>
<dbReference type="RefSeq" id="WP_238316034.1">
    <property type="nucleotide sequence ID" value="NZ_BQKV01000018.1"/>
</dbReference>
<evidence type="ECO:0000313" key="3">
    <source>
        <dbReference type="Proteomes" id="UP001055185"/>
    </source>
</evidence>